<sequence length="391" mass="42625">MERFGSILDDLFPEMVAWRRHLHQHPELSFHENKTAEYIYGHLTRWGIEAKKGVGGHGVVGVIRGSEAGPTVALRADMDALPIQDQKQCEYASKVPGVMHACGHDAHTATLLAVAKSFQEQRGELKGNVVCIFQPAEEFTPGGAAPMIREGVLDGVDVIYGVHLWTPFPSGSVYTATGRLMAAADEFQIEITGKGGHAGLPHETVDSIVVASQLVMNLQTIVSRNVDPAEPSVVSVGFIQAGTAFNVIAGTCAMIGTVRSFNEQVRDLVRARIEQIAAETCRMHGAECRVDYKAGYPPVINDETEAERFFRTVPGLFPAENVRRSPLIMAGEDFAYYLQKIPGCFMLVGAGNEQAGIIHPHHHPKFDIDETAMLNAAKLLTRMALSYLHGE</sequence>
<dbReference type="Proteomes" id="UP001310386">
    <property type="component" value="Unassembled WGS sequence"/>
</dbReference>
<dbReference type="CDD" id="cd08021">
    <property type="entry name" value="M20_Acy1_YhaA-like"/>
    <property type="match status" value="1"/>
</dbReference>
<comment type="caution">
    <text evidence="2">The sequence shown here is derived from an EMBL/GenBank/DDBJ whole genome shotgun (WGS) entry which is preliminary data.</text>
</comment>
<dbReference type="EMBL" id="JAYJLD010000055">
    <property type="protein sequence ID" value="MEB3103861.1"/>
    <property type="molecule type" value="Genomic_DNA"/>
</dbReference>
<feature type="domain" description="Peptidase M20 dimerisation" evidence="1">
    <location>
        <begin position="186"/>
        <end position="280"/>
    </location>
</feature>
<dbReference type="InterPro" id="IPR002933">
    <property type="entry name" value="Peptidase_M20"/>
</dbReference>
<dbReference type="PIRSF" id="PIRSF005962">
    <property type="entry name" value="Pept_M20D_amidohydro"/>
    <property type="match status" value="1"/>
</dbReference>
<name>A0ABU5ZPY9_9BACL</name>
<dbReference type="InterPro" id="IPR017439">
    <property type="entry name" value="Amidohydrolase"/>
</dbReference>
<gene>
    <name evidence="2" type="ORF">VF724_19785</name>
</gene>
<reference evidence="2" key="1">
    <citation type="submission" date="2023-12" db="EMBL/GenBank/DDBJ databases">
        <title>Fervidustalea candida gen. nov., sp. nov., a novel member of the family Paenibacillaceae isolated from a geothermal area.</title>
        <authorList>
            <person name="Li W.-J."/>
            <person name="Jiao J.-Y."/>
            <person name="Chen Y."/>
        </authorList>
    </citation>
    <scope>NUCLEOTIDE SEQUENCE</scope>
    <source>
        <strain evidence="2">SYSU GA230002</strain>
    </source>
</reference>
<dbReference type="SUPFAM" id="SSF55031">
    <property type="entry name" value="Bacterial exopeptidase dimerisation domain"/>
    <property type="match status" value="1"/>
</dbReference>
<evidence type="ECO:0000313" key="3">
    <source>
        <dbReference type="Proteomes" id="UP001310386"/>
    </source>
</evidence>
<proteinExistence type="predicted"/>
<evidence type="ECO:0000313" key="2">
    <source>
        <dbReference type="EMBL" id="MEB3103861.1"/>
    </source>
</evidence>
<dbReference type="Pfam" id="PF01546">
    <property type="entry name" value="Peptidase_M20"/>
    <property type="match status" value="1"/>
</dbReference>
<organism evidence="2 3">
    <name type="scientific">Ferviditalea candida</name>
    <dbReference type="NCBI Taxonomy" id="3108399"/>
    <lineage>
        <taxon>Bacteria</taxon>
        <taxon>Bacillati</taxon>
        <taxon>Bacillota</taxon>
        <taxon>Bacilli</taxon>
        <taxon>Bacillales</taxon>
        <taxon>Paenibacillaceae</taxon>
        <taxon>Ferviditalea</taxon>
    </lineage>
</organism>
<evidence type="ECO:0000259" key="1">
    <source>
        <dbReference type="Pfam" id="PF07687"/>
    </source>
</evidence>
<protein>
    <submittedName>
        <fullName evidence="2">M20 family metallopeptidase</fullName>
    </submittedName>
</protein>
<accession>A0ABU5ZPY9</accession>
<dbReference type="Pfam" id="PF07687">
    <property type="entry name" value="M20_dimer"/>
    <property type="match status" value="1"/>
</dbReference>
<dbReference type="InterPro" id="IPR036264">
    <property type="entry name" value="Bact_exopeptidase_dim_dom"/>
</dbReference>
<dbReference type="Gene3D" id="3.40.630.10">
    <property type="entry name" value="Zn peptidases"/>
    <property type="match status" value="1"/>
</dbReference>
<dbReference type="PANTHER" id="PTHR11014:SF63">
    <property type="entry name" value="METALLOPEPTIDASE, PUTATIVE (AFU_ORTHOLOGUE AFUA_6G09600)-RELATED"/>
    <property type="match status" value="1"/>
</dbReference>
<dbReference type="NCBIfam" id="TIGR01891">
    <property type="entry name" value="amidohydrolases"/>
    <property type="match status" value="1"/>
</dbReference>
<dbReference type="InterPro" id="IPR011650">
    <property type="entry name" value="Peptidase_M20_dimer"/>
</dbReference>
<keyword evidence="3" id="KW-1185">Reference proteome</keyword>
<dbReference type="PANTHER" id="PTHR11014">
    <property type="entry name" value="PEPTIDASE M20 FAMILY MEMBER"/>
    <property type="match status" value="1"/>
</dbReference>
<dbReference type="SUPFAM" id="SSF53187">
    <property type="entry name" value="Zn-dependent exopeptidases"/>
    <property type="match status" value="1"/>
</dbReference>
<dbReference type="Gene3D" id="3.30.70.360">
    <property type="match status" value="1"/>
</dbReference>
<dbReference type="RefSeq" id="WP_371755989.1">
    <property type="nucleotide sequence ID" value="NZ_JAYJLD010000055.1"/>
</dbReference>